<keyword evidence="5" id="KW-1185">Reference proteome</keyword>
<sequence>MKKRLPLVAGLLVVFFASLGPTFVEASAATTSTITNAVASSAAVPGFVNPAFQDLWLKTDLPVETGKAVRSFLWGPAVQAAQGQFAEFYDNSPNNYRLVQYFDKTRMEVNNRYANPSGDFYVSNGLLVAELISGYQQEGDTRFRFVGPAEVPIAGDPGEVNPLSPVYASFRNVASTDQSNPLSKAATNQIGKRTTGTINKAGDVGNDPTKAGIDGTDIVYYDSSFGHNIPRKLWDYLNQVGPTLAADGSTLVQGQKVFNWVSAMGFPITEPYWTQAMVAGKPTDVLVQAFQRRVLTYTPSNPKEFQVEMGNVGQHYYKWRFPSGPRNYIPPRDVPLQAPHISYGIGAHLYYEDRTQINNQLKDLGVRWVVQKVSWRDIEVNGQPGVFIWDELDRVVDSLYSNGIHTILVPKDTPNMYKDNPNSTQLPNDVSAYGRFMAAMAQRYRLKVDAYEIWNEENLSWEVGAPISLQRYVKVLAVGSEAVKANDPWAFVILGALSPTGVTDANSIDDVEYLKKLYEYNNGEVLRNHYFDVLGAHPGNQCNPPDNLWPSNPTPANICSGWKDHQSFYFRRIEGLHQVMADHGDATRQIWLTEFGWASSKTISPSSNYSYALQVSEQQQADYIKRAFEKAQADYPYMGVMALWNLNFWKPSLRPDSSDVDGSIAYSIFRRDGTKRPAYDVVKALATAVKP</sequence>
<evidence type="ECO:0000313" key="5">
    <source>
        <dbReference type="Proteomes" id="UP001431572"/>
    </source>
</evidence>
<evidence type="ECO:0000313" key="2">
    <source>
        <dbReference type="EMBL" id="NWJ44360.1"/>
    </source>
</evidence>
<proteinExistence type="predicted"/>
<organism evidence="2 4">
    <name type="scientific">Candidatus Chlorohelix allophototropha</name>
    <dbReference type="NCBI Taxonomy" id="3003348"/>
    <lineage>
        <taxon>Bacteria</taxon>
        <taxon>Bacillati</taxon>
        <taxon>Chloroflexota</taxon>
        <taxon>Chloroflexia</taxon>
        <taxon>Candidatus Chloroheliales</taxon>
        <taxon>Candidatus Chloroheliaceae</taxon>
        <taxon>Candidatus Chlorohelix</taxon>
    </lineage>
</organism>
<protein>
    <submittedName>
        <fullName evidence="2">Cellulase family glycosylhydrolase</fullName>
    </submittedName>
</protein>
<dbReference type="SUPFAM" id="SSF51445">
    <property type="entry name" value="(Trans)glycosidases"/>
    <property type="match status" value="1"/>
</dbReference>
<accession>A0A8T7LYE9</accession>
<dbReference type="EMBL" id="CP128399">
    <property type="protein sequence ID" value="WJW66253.1"/>
    <property type="molecule type" value="Genomic_DNA"/>
</dbReference>
<evidence type="ECO:0000313" key="3">
    <source>
        <dbReference type="EMBL" id="WJW66253.1"/>
    </source>
</evidence>
<dbReference type="AlphaFoldDB" id="A0A8T7LYE9"/>
<feature type="signal peptide" evidence="1">
    <location>
        <begin position="1"/>
        <end position="26"/>
    </location>
</feature>
<reference evidence="2 4" key="1">
    <citation type="submission" date="2020-06" db="EMBL/GenBank/DDBJ databases">
        <title>Anoxygenic phototrophic Chloroflexota member uses a Type I reaction center.</title>
        <authorList>
            <person name="Tsuji J.M."/>
            <person name="Shaw N.A."/>
            <person name="Nagashima S."/>
            <person name="Venkiteswaran J."/>
            <person name="Schiff S.L."/>
            <person name="Hanada S."/>
            <person name="Tank M."/>
            <person name="Neufeld J.D."/>
        </authorList>
    </citation>
    <scope>NUCLEOTIDE SEQUENCE [LARGE SCALE GENOMIC DNA]</scope>
    <source>
        <strain evidence="2">L227-S17</strain>
    </source>
</reference>
<dbReference type="RefSeq" id="WP_341468136.1">
    <property type="nucleotide sequence ID" value="NZ_CP128399.1"/>
</dbReference>
<name>A0A8T7LYE9_9CHLR</name>
<dbReference type="EMBL" id="JACATZ010000001">
    <property type="protein sequence ID" value="NWJ44360.1"/>
    <property type="molecule type" value="Genomic_DNA"/>
</dbReference>
<dbReference type="InterPro" id="IPR017853">
    <property type="entry name" value="GH"/>
</dbReference>
<dbReference type="PANTHER" id="PTHR12631:SF10">
    <property type="entry name" value="BETA-XYLOSIDASE-LIKE PROTEIN-RELATED"/>
    <property type="match status" value="1"/>
</dbReference>
<dbReference type="Gene3D" id="3.20.20.80">
    <property type="entry name" value="Glycosidases"/>
    <property type="match status" value="1"/>
</dbReference>
<feature type="chain" id="PRO_5035846333" evidence="1">
    <location>
        <begin position="27"/>
        <end position="691"/>
    </location>
</feature>
<dbReference type="InterPro" id="IPR051923">
    <property type="entry name" value="Glycosyl_Hydrolase_39"/>
</dbReference>
<reference evidence="3" key="2">
    <citation type="journal article" date="2024" name="Nature">
        <title>Anoxygenic phototroph of the Chloroflexota uses a type I reaction centre.</title>
        <authorList>
            <person name="Tsuji J.M."/>
            <person name="Shaw N.A."/>
            <person name="Nagashima S."/>
            <person name="Venkiteswaran J.J."/>
            <person name="Schiff S.L."/>
            <person name="Watanabe T."/>
            <person name="Fukui M."/>
            <person name="Hanada S."/>
            <person name="Tank M."/>
            <person name="Neufeld J.D."/>
        </authorList>
    </citation>
    <scope>NUCLEOTIDE SEQUENCE</scope>
    <source>
        <strain evidence="3">L227-S17</strain>
    </source>
</reference>
<dbReference type="Proteomes" id="UP000521676">
    <property type="component" value="Unassembled WGS sequence"/>
</dbReference>
<dbReference type="PANTHER" id="PTHR12631">
    <property type="entry name" value="ALPHA-L-IDURONIDASE"/>
    <property type="match status" value="1"/>
</dbReference>
<keyword evidence="1" id="KW-0732">Signal</keyword>
<evidence type="ECO:0000313" key="4">
    <source>
        <dbReference type="Proteomes" id="UP000521676"/>
    </source>
</evidence>
<dbReference type="GO" id="GO:0004553">
    <property type="term" value="F:hydrolase activity, hydrolyzing O-glycosyl compounds"/>
    <property type="evidence" value="ECO:0007669"/>
    <property type="project" value="TreeGrafter"/>
</dbReference>
<gene>
    <name evidence="2" type="ORF">HXX08_00630</name>
    <name evidence="3" type="ORF">OZ401_002045</name>
</gene>
<dbReference type="Proteomes" id="UP001431572">
    <property type="component" value="Chromosome 1"/>
</dbReference>
<evidence type="ECO:0000256" key="1">
    <source>
        <dbReference type="SAM" id="SignalP"/>
    </source>
</evidence>